<name>A0ABS2MNA7_9FIRM</name>
<keyword evidence="5" id="KW-0592">Phosphate transport</keyword>
<dbReference type="PANTHER" id="PTHR30570">
    <property type="entry name" value="PERIPLASMIC PHOSPHATE BINDING COMPONENT OF PHOSPHATE ABC TRANSPORTER"/>
    <property type="match status" value="1"/>
</dbReference>
<accession>A0ABS2MNA7</accession>
<comment type="caution">
    <text evidence="11">The sequence shown here is derived from an EMBL/GenBank/DDBJ whole genome shotgun (WGS) entry which is preliminary data.</text>
</comment>
<evidence type="ECO:0000259" key="10">
    <source>
        <dbReference type="Pfam" id="PF12849"/>
    </source>
</evidence>
<keyword evidence="7" id="KW-0564">Palmitate</keyword>
<evidence type="ECO:0000256" key="6">
    <source>
        <dbReference type="ARBA" id="ARBA00022729"/>
    </source>
</evidence>
<dbReference type="PROSITE" id="PS51257">
    <property type="entry name" value="PROKAR_LIPOPROTEIN"/>
    <property type="match status" value="1"/>
</dbReference>
<keyword evidence="5" id="KW-0813">Transport</keyword>
<keyword evidence="12" id="KW-1185">Reference proteome</keyword>
<evidence type="ECO:0000256" key="4">
    <source>
        <dbReference type="ARBA" id="ARBA00011529"/>
    </source>
</evidence>
<evidence type="ECO:0000313" key="11">
    <source>
        <dbReference type="EMBL" id="MBM7560807.1"/>
    </source>
</evidence>
<evidence type="ECO:0000256" key="2">
    <source>
        <dbReference type="ARBA" id="ARBA00004193"/>
    </source>
</evidence>
<evidence type="ECO:0000313" key="12">
    <source>
        <dbReference type="Proteomes" id="UP000767854"/>
    </source>
</evidence>
<keyword evidence="8" id="KW-0449">Lipoprotein</keyword>
<gene>
    <name evidence="11" type="ORF">JOC49_000316</name>
</gene>
<evidence type="ECO:0000256" key="1">
    <source>
        <dbReference type="ARBA" id="ARBA00002841"/>
    </source>
</evidence>
<comment type="subcellular location">
    <subcellularLocation>
        <location evidence="2">Cell membrane</location>
        <topology evidence="2">Lipid-anchor</topology>
    </subcellularLocation>
</comment>
<feature type="domain" description="PBP" evidence="10">
    <location>
        <begin position="32"/>
        <end position="258"/>
    </location>
</feature>
<reference evidence="11 12" key="1">
    <citation type="submission" date="2021-01" db="EMBL/GenBank/DDBJ databases">
        <title>Genomic Encyclopedia of Type Strains, Phase IV (KMG-IV): sequencing the most valuable type-strain genomes for metagenomic binning, comparative biology and taxonomic classification.</title>
        <authorList>
            <person name="Goeker M."/>
        </authorList>
    </citation>
    <scope>NUCLEOTIDE SEQUENCE [LARGE SCALE GENOMIC DNA]</scope>
    <source>
        <strain evidence="11 12">DSM 24436</strain>
    </source>
</reference>
<protein>
    <submittedName>
        <fullName evidence="11">Phosphate transport system substrate-binding protein</fullName>
    </submittedName>
</protein>
<proteinExistence type="inferred from homology"/>
<comment type="subunit">
    <text evidence="4">The complex is composed of two ATP-binding proteins (PstB), two transmembrane proteins (PstC and PstA) and a solute-binding protein (PstS).</text>
</comment>
<dbReference type="InterPro" id="IPR024370">
    <property type="entry name" value="PBP_domain"/>
</dbReference>
<dbReference type="Gene3D" id="3.40.190.10">
    <property type="entry name" value="Periplasmic binding protein-like II"/>
    <property type="match status" value="2"/>
</dbReference>
<comment type="similarity">
    <text evidence="3">Belongs to the PstS family.</text>
</comment>
<evidence type="ECO:0000256" key="8">
    <source>
        <dbReference type="ARBA" id="ARBA00023288"/>
    </source>
</evidence>
<dbReference type="EMBL" id="JAFBDT010000001">
    <property type="protein sequence ID" value="MBM7560807.1"/>
    <property type="molecule type" value="Genomic_DNA"/>
</dbReference>
<feature type="signal peptide" evidence="9">
    <location>
        <begin position="1"/>
        <end position="19"/>
    </location>
</feature>
<dbReference type="Proteomes" id="UP000767854">
    <property type="component" value="Unassembled WGS sequence"/>
</dbReference>
<dbReference type="InterPro" id="IPR050811">
    <property type="entry name" value="Phosphate_ABC_transporter"/>
</dbReference>
<dbReference type="PANTHER" id="PTHR30570:SF1">
    <property type="entry name" value="PHOSPHATE-BINDING PROTEIN PSTS"/>
    <property type="match status" value="1"/>
</dbReference>
<evidence type="ECO:0000256" key="3">
    <source>
        <dbReference type="ARBA" id="ARBA00008725"/>
    </source>
</evidence>
<evidence type="ECO:0000256" key="9">
    <source>
        <dbReference type="SAM" id="SignalP"/>
    </source>
</evidence>
<dbReference type="SUPFAM" id="SSF53850">
    <property type="entry name" value="Periplasmic binding protein-like II"/>
    <property type="match status" value="1"/>
</dbReference>
<keyword evidence="6 9" id="KW-0732">Signal</keyword>
<dbReference type="RefSeq" id="WP_204661498.1">
    <property type="nucleotide sequence ID" value="NZ_JAFBDT010000001.1"/>
</dbReference>
<comment type="function">
    <text evidence="1">Part of the ABC transporter complex PstSACB involved in phosphate import.</text>
</comment>
<dbReference type="Pfam" id="PF12849">
    <property type="entry name" value="PBP_like_2"/>
    <property type="match status" value="1"/>
</dbReference>
<evidence type="ECO:0000256" key="7">
    <source>
        <dbReference type="ARBA" id="ARBA00023139"/>
    </source>
</evidence>
<organism evidence="11 12">
    <name type="scientific">Fusibacter tunisiensis</name>
    <dbReference type="NCBI Taxonomy" id="1008308"/>
    <lineage>
        <taxon>Bacteria</taxon>
        <taxon>Bacillati</taxon>
        <taxon>Bacillota</taxon>
        <taxon>Clostridia</taxon>
        <taxon>Eubacteriales</taxon>
        <taxon>Eubacteriales Family XII. Incertae Sedis</taxon>
        <taxon>Fusibacter</taxon>
    </lineage>
</organism>
<sequence>MKKNVLFFIVILLSVSCIGCDAQKPNIPLESYVKVDGSTVTIPLSEMLAAAITGESLETVRPHILHNKTHNAYVNLIDGKADLIFVTSPSEEELAYAKEQDVSLVITPIVSEAFVFLTHTDNPVDNLSFEELQKIYTGEITNWSEVGGPNLKIAAYQRPVNSGSQTGFLDLVMQDKTPATPPMEHIHAGMGDLIDAVASYENQPDAIGYSYYYFVVDMWGNTSVKLLKIDTVYPDKKTIASGDYPITTSYYAVYRENTPKSSPIYEIVDWLLTEEGQDLMEAAGYVQLD</sequence>
<feature type="chain" id="PRO_5046227830" evidence="9">
    <location>
        <begin position="20"/>
        <end position="289"/>
    </location>
</feature>
<evidence type="ECO:0000256" key="5">
    <source>
        <dbReference type="ARBA" id="ARBA00022592"/>
    </source>
</evidence>